<dbReference type="PANTHER" id="PTHR36114:SF1">
    <property type="entry name" value="16.7 KDA PROTEIN IN WHIE LOCUS"/>
    <property type="match status" value="1"/>
</dbReference>
<dbReference type="InterPro" id="IPR052044">
    <property type="entry name" value="PKS_Associated_Protein"/>
</dbReference>
<gene>
    <name evidence="2" type="ORF">AWE51_24525</name>
</gene>
<dbReference type="Pfam" id="PF07883">
    <property type="entry name" value="Cupin_2"/>
    <property type="match status" value="1"/>
</dbReference>
<accession>A0A162DIN3</accession>
<dbReference type="InterPro" id="IPR014710">
    <property type="entry name" value="RmlC-like_jellyroll"/>
</dbReference>
<name>A0A162DIN3_9FLAO</name>
<dbReference type="AlphaFoldDB" id="A0A162DIN3"/>
<dbReference type="STRING" id="1642818.AWE51_24525"/>
<proteinExistence type="predicted"/>
<keyword evidence="3" id="KW-1185">Reference proteome</keyword>
<organism evidence="2 3">
    <name type="scientific">Aquimarina aggregata</name>
    <dbReference type="NCBI Taxonomy" id="1642818"/>
    <lineage>
        <taxon>Bacteria</taxon>
        <taxon>Pseudomonadati</taxon>
        <taxon>Bacteroidota</taxon>
        <taxon>Flavobacteriia</taxon>
        <taxon>Flavobacteriales</taxon>
        <taxon>Flavobacteriaceae</taxon>
        <taxon>Aquimarina</taxon>
    </lineage>
</organism>
<dbReference type="Proteomes" id="UP000076715">
    <property type="component" value="Unassembled WGS sequence"/>
</dbReference>
<sequence>MEAISIKEKLSQFDKQWHPHRIATVDDNQIYLAKLSGDFIWHKHDDEDELFQVIKGTLHMKFRDKTVLVNPGELIVVPKGVEHCPSTVDNEEVHVLLFEKQTTKHTGEVESERTVARYIDI</sequence>
<evidence type="ECO:0000313" key="3">
    <source>
        <dbReference type="Proteomes" id="UP000076715"/>
    </source>
</evidence>
<dbReference type="PANTHER" id="PTHR36114">
    <property type="entry name" value="16.7 KDA PROTEIN IN WHIE LOCUS"/>
    <property type="match status" value="1"/>
</dbReference>
<dbReference type="OrthoDB" id="9794183at2"/>
<dbReference type="SUPFAM" id="SSF51182">
    <property type="entry name" value="RmlC-like cupins"/>
    <property type="match status" value="1"/>
</dbReference>
<dbReference type="InterPro" id="IPR013096">
    <property type="entry name" value="Cupin_2"/>
</dbReference>
<dbReference type="CDD" id="cd02226">
    <property type="entry name" value="cupin_YdbB-like"/>
    <property type="match status" value="1"/>
</dbReference>
<protein>
    <submittedName>
        <fullName evidence="2">Mannose-6-phosphate isomerase</fullName>
    </submittedName>
</protein>
<reference evidence="2 3" key="1">
    <citation type="submission" date="2016-01" db="EMBL/GenBank/DDBJ databases">
        <title>The draft genome sequence of Aquimarina sp. RZW4-3-2.</title>
        <authorList>
            <person name="Wang Y."/>
        </authorList>
    </citation>
    <scope>NUCLEOTIDE SEQUENCE [LARGE SCALE GENOMIC DNA]</scope>
    <source>
        <strain evidence="2 3">RZW4-3-2</strain>
    </source>
</reference>
<evidence type="ECO:0000313" key="2">
    <source>
        <dbReference type="EMBL" id="KZS40968.1"/>
    </source>
</evidence>
<keyword evidence="2" id="KW-0413">Isomerase</keyword>
<comment type="caution">
    <text evidence="2">The sequence shown here is derived from an EMBL/GenBank/DDBJ whole genome shotgun (WGS) entry which is preliminary data.</text>
</comment>
<evidence type="ECO:0000259" key="1">
    <source>
        <dbReference type="Pfam" id="PF07883"/>
    </source>
</evidence>
<dbReference type="InterPro" id="IPR011051">
    <property type="entry name" value="RmlC_Cupin_sf"/>
</dbReference>
<dbReference type="EMBL" id="LQRT01000010">
    <property type="protein sequence ID" value="KZS40968.1"/>
    <property type="molecule type" value="Genomic_DNA"/>
</dbReference>
<feature type="domain" description="Cupin type-2" evidence="1">
    <location>
        <begin position="38"/>
        <end position="97"/>
    </location>
</feature>
<dbReference type="RefSeq" id="WP_066313474.1">
    <property type="nucleotide sequence ID" value="NZ_CANLSS010000005.1"/>
</dbReference>
<dbReference type="GO" id="GO:0016853">
    <property type="term" value="F:isomerase activity"/>
    <property type="evidence" value="ECO:0007669"/>
    <property type="project" value="UniProtKB-KW"/>
</dbReference>
<dbReference type="Gene3D" id="2.60.120.10">
    <property type="entry name" value="Jelly Rolls"/>
    <property type="match status" value="1"/>
</dbReference>